<feature type="domain" description="UvrD-like helicase ATP-binding" evidence="8">
    <location>
        <begin position="368"/>
        <end position="732"/>
    </location>
</feature>
<organism evidence="9 10">
    <name type="scientific">Paenibacillus vulneris</name>
    <dbReference type="NCBI Taxonomy" id="1133364"/>
    <lineage>
        <taxon>Bacteria</taxon>
        <taxon>Bacillati</taxon>
        <taxon>Bacillota</taxon>
        <taxon>Bacilli</taxon>
        <taxon>Bacillales</taxon>
        <taxon>Paenibacillaceae</taxon>
        <taxon>Paenibacillus</taxon>
    </lineage>
</organism>
<evidence type="ECO:0000313" key="9">
    <source>
        <dbReference type="EMBL" id="MFD1225434.1"/>
    </source>
</evidence>
<dbReference type="Pfam" id="PF13538">
    <property type="entry name" value="UvrD_C_2"/>
    <property type="match status" value="1"/>
</dbReference>
<feature type="compositionally biased region" description="Low complexity" evidence="7">
    <location>
        <begin position="187"/>
        <end position="196"/>
    </location>
</feature>
<dbReference type="EMBL" id="JBHTLU010000059">
    <property type="protein sequence ID" value="MFD1225434.1"/>
    <property type="molecule type" value="Genomic_DNA"/>
</dbReference>
<dbReference type="SUPFAM" id="SSF48403">
    <property type="entry name" value="Ankyrin repeat"/>
    <property type="match status" value="1"/>
</dbReference>
<dbReference type="PANTHER" id="PTHR11070:SF17">
    <property type="entry name" value="DNA HELICASE IV"/>
    <property type="match status" value="1"/>
</dbReference>
<keyword evidence="3 6" id="KW-0347">Helicase</keyword>
<dbReference type="SUPFAM" id="SSF52540">
    <property type="entry name" value="P-loop containing nucleoside triphosphate hydrolases"/>
    <property type="match status" value="1"/>
</dbReference>
<dbReference type="InterPro" id="IPR000212">
    <property type="entry name" value="DNA_helicase_UvrD/REP"/>
</dbReference>
<evidence type="ECO:0000256" key="3">
    <source>
        <dbReference type="ARBA" id="ARBA00022806"/>
    </source>
</evidence>
<dbReference type="Proteomes" id="UP001597180">
    <property type="component" value="Unassembled WGS sequence"/>
</dbReference>
<keyword evidence="10" id="KW-1185">Reference proteome</keyword>
<keyword evidence="4 6" id="KW-0067">ATP-binding</keyword>
<evidence type="ECO:0000313" key="10">
    <source>
        <dbReference type="Proteomes" id="UP001597180"/>
    </source>
</evidence>
<dbReference type="InterPro" id="IPR014016">
    <property type="entry name" value="UvrD-like_ATP-bd"/>
</dbReference>
<dbReference type="InterPro" id="IPR027417">
    <property type="entry name" value="P-loop_NTPase"/>
</dbReference>
<accession>A0ABW3UYQ3</accession>
<dbReference type="Gene3D" id="3.40.50.300">
    <property type="entry name" value="P-loop containing nucleotide triphosphate hydrolases"/>
    <property type="match status" value="3"/>
</dbReference>
<dbReference type="RefSeq" id="WP_345587714.1">
    <property type="nucleotide sequence ID" value="NZ_BAABJG010000013.1"/>
</dbReference>
<dbReference type="InterPro" id="IPR002110">
    <property type="entry name" value="Ankyrin_rpt"/>
</dbReference>
<evidence type="ECO:0000256" key="4">
    <source>
        <dbReference type="ARBA" id="ARBA00022840"/>
    </source>
</evidence>
<evidence type="ECO:0000256" key="1">
    <source>
        <dbReference type="ARBA" id="ARBA00022741"/>
    </source>
</evidence>
<feature type="compositionally biased region" description="Low complexity" evidence="7">
    <location>
        <begin position="31"/>
        <end position="47"/>
    </location>
</feature>
<keyword evidence="2 6" id="KW-0378">Hydrolase</keyword>
<dbReference type="InterPro" id="IPR027785">
    <property type="entry name" value="UvrD-like_helicase_C"/>
</dbReference>
<feature type="region of interest" description="Disordered" evidence="7">
    <location>
        <begin position="12"/>
        <end position="74"/>
    </location>
</feature>
<comment type="caution">
    <text evidence="9">The sequence shown here is derived from an EMBL/GenBank/DDBJ whole genome shotgun (WGS) entry which is preliminary data.</text>
</comment>
<name>A0ABW3UYQ3_9BACL</name>
<dbReference type="PROSITE" id="PS50088">
    <property type="entry name" value="ANK_REPEAT"/>
    <property type="match status" value="1"/>
</dbReference>
<protein>
    <submittedName>
        <fullName evidence="9">UvrD-helicase domain-containing protein</fullName>
    </submittedName>
</protein>
<gene>
    <name evidence="9" type="ORF">ACFQ4B_35695</name>
</gene>
<dbReference type="PROSITE" id="PS50297">
    <property type="entry name" value="ANK_REP_REGION"/>
    <property type="match status" value="1"/>
</dbReference>
<evidence type="ECO:0000256" key="5">
    <source>
        <dbReference type="PROSITE-ProRule" id="PRU00023"/>
    </source>
</evidence>
<dbReference type="Pfam" id="PF00580">
    <property type="entry name" value="UvrD-helicase"/>
    <property type="match status" value="1"/>
</dbReference>
<sequence>MSFLLKLLGLDKTPASKTERSTHETVEAKKNSPANPSASVSSAASSVRQVDNEVKEPRGSNTGASVPGHTVHSKERIQADLERAKHLRSRHLIDAIKSGQVNESERILSEGIDPNVFDDSGYNPLMYCAQKGWVYLARLLIQAGADPYLTNEVGISAIKMAEDSRHQPMLELFSTVQAPVPEDGKRTTSSGTSRSSAVHPAYEEENAYLKKTQSTIAQVIQSHKRSSHNGFGAGDAYAESILRNRYAGTIRRLEEAYDSPFFGRYDFHSDAGQGSKIYIGRMGIESYVTNWEAPAANVFYKKELGPVTCSLGTGVVTLIRQMTIHSGTLVRIHDSNWVEHQKQDYFDPILYERLQQNTGDSLKDIVETIQPEQNEIIRADKTVPLIIQGSAGSGKTTIAIHRLAYLLRMHPHMTPQRVIIFGPNKMFLQYIQNVLPALGVTDVQQTTFEEWALDLLKLKGHPIRYRSFYDSIHPKNRSDNQRLEWIAKLKGSFEFSGWVLASLKSWIDRKFRPPCTIEAHTSFGTFRIPQTEMSKWFQEDYRYSPYAKRREQIIRRIENRYDSFMKALEEETGEQAARDQSFTEALSEFKTLWRAVTAYDVYCDILSGPGAADDLAQLFQLNGEEASFFTLRAEEMAGKREVEFDDLAVLLQIHKVLYGDPAKYQYVIVDEAQDFSAMQIRCVEETAEEGSLMLLGDLGQSIFSFRGIERWDELKLQIKPEYYELSTSYRSTIPITRLANRIIEPWSRGRYTTSLPVLRNGEEPVIRRFTDDAGIAEAIFSLKDKWIERKRVNIAIIARHLDTLVRLREIMPPNARGEVISDPSATYEGGMVWIPTYLAKGLEFDAVVVVDASSYQYESEDDLAQRFLYVAATRALHELFLFYKGSPYPALIS</sequence>
<evidence type="ECO:0000256" key="7">
    <source>
        <dbReference type="SAM" id="MobiDB-lite"/>
    </source>
</evidence>
<keyword evidence="1 6" id="KW-0547">Nucleotide-binding</keyword>
<proteinExistence type="predicted"/>
<feature type="compositionally biased region" description="Basic and acidic residues" evidence="7">
    <location>
        <begin position="17"/>
        <end position="30"/>
    </location>
</feature>
<dbReference type="InterPro" id="IPR036770">
    <property type="entry name" value="Ankyrin_rpt-contain_sf"/>
</dbReference>
<evidence type="ECO:0000259" key="8">
    <source>
        <dbReference type="PROSITE" id="PS51198"/>
    </source>
</evidence>
<dbReference type="PANTHER" id="PTHR11070">
    <property type="entry name" value="UVRD / RECB / PCRA DNA HELICASE FAMILY MEMBER"/>
    <property type="match status" value="1"/>
</dbReference>
<dbReference type="PROSITE" id="PS51198">
    <property type="entry name" value="UVRD_HELICASE_ATP_BIND"/>
    <property type="match status" value="1"/>
</dbReference>
<dbReference type="Pfam" id="PF00023">
    <property type="entry name" value="Ank"/>
    <property type="match status" value="1"/>
</dbReference>
<feature type="repeat" description="ANK" evidence="5">
    <location>
        <begin position="120"/>
        <end position="152"/>
    </location>
</feature>
<reference evidence="10" key="1">
    <citation type="journal article" date="2019" name="Int. J. Syst. Evol. Microbiol.">
        <title>The Global Catalogue of Microorganisms (GCM) 10K type strain sequencing project: providing services to taxonomists for standard genome sequencing and annotation.</title>
        <authorList>
            <consortium name="The Broad Institute Genomics Platform"/>
            <consortium name="The Broad Institute Genome Sequencing Center for Infectious Disease"/>
            <person name="Wu L."/>
            <person name="Ma J."/>
        </authorList>
    </citation>
    <scope>NUCLEOTIDE SEQUENCE [LARGE SCALE GENOMIC DNA]</scope>
    <source>
        <strain evidence="10">CCUG 53270</strain>
    </source>
</reference>
<evidence type="ECO:0000256" key="2">
    <source>
        <dbReference type="ARBA" id="ARBA00022801"/>
    </source>
</evidence>
<feature type="region of interest" description="Disordered" evidence="7">
    <location>
        <begin position="180"/>
        <end position="200"/>
    </location>
</feature>
<dbReference type="Gene3D" id="1.25.40.20">
    <property type="entry name" value="Ankyrin repeat-containing domain"/>
    <property type="match status" value="1"/>
</dbReference>
<evidence type="ECO:0000256" key="6">
    <source>
        <dbReference type="PROSITE-ProRule" id="PRU00560"/>
    </source>
</evidence>
<feature type="binding site" evidence="6">
    <location>
        <begin position="389"/>
        <end position="396"/>
    </location>
    <ligand>
        <name>ATP</name>
        <dbReference type="ChEBI" id="CHEBI:30616"/>
    </ligand>
</feature>
<keyword evidence="5" id="KW-0040">ANK repeat</keyword>